<dbReference type="VEuPathDB" id="FungiDB:SJAG_04863"/>
<evidence type="ECO:0000256" key="6">
    <source>
        <dbReference type="SAM" id="MobiDB-lite"/>
    </source>
</evidence>
<dbReference type="Proteomes" id="UP000001744">
    <property type="component" value="Unassembled WGS sequence"/>
</dbReference>
<accession>B6K7Z0</accession>
<dbReference type="AlphaFoldDB" id="B6K7Z0"/>
<dbReference type="InterPro" id="IPR000504">
    <property type="entry name" value="RRM_dom"/>
</dbReference>
<evidence type="ECO:0000259" key="7">
    <source>
        <dbReference type="PROSITE" id="PS50102"/>
    </source>
</evidence>
<evidence type="ECO:0000256" key="2">
    <source>
        <dbReference type="ARBA" id="ARBA00022737"/>
    </source>
</evidence>
<dbReference type="InterPro" id="IPR051945">
    <property type="entry name" value="RRM_MRD1_RNA_proc_ribogen"/>
</dbReference>
<dbReference type="OrthoDB" id="439808at2759"/>
<dbReference type="SUPFAM" id="SSF54928">
    <property type="entry name" value="RNA-binding domain, RBD"/>
    <property type="match status" value="1"/>
</dbReference>
<comment type="subcellular location">
    <subcellularLocation>
        <location evidence="1">Nucleus</location>
    </subcellularLocation>
</comment>
<dbReference type="PANTHER" id="PTHR48039:SF5">
    <property type="entry name" value="RNA-BINDING PROTEIN 28"/>
    <property type="match status" value="1"/>
</dbReference>
<name>B6K7Z0_SCHJY</name>
<dbReference type="InterPro" id="IPR035979">
    <property type="entry name" value="RBD_domain_sf"/>
</dbReference>
<evidence type="ECO:0000313" key="9">
    <source>
        <dbReference type="JaponicusDB" id="SJAG_04863"/>
    </source>
</evidence>
<dbReference type="JaponicusDB" id="SJAG_04863">
    <property type="gene designation" value="tcg1"/>
</dbReference>
<feature type="compositionally biased region" description="Basic residues" evidence="6">
    <location>
        <begin position="182"/>
        <end position="193"/>
    </location>
</feature>
<evidence type="ECO:0000256" key="3">
    <source>
        <dbReference type="ARBA" id="ARBA00022884"/>
    </source>
</evidence>
<dbReference type="RefSeq" id="XP_002175937.1">
    <property type="nucleotide sequence ID" value="XM_002175901.2"/>
</dbReference>
<organism evidence="8 10">
    <name type="scientific">Schizosaccharomyces japonicus (strain yFS275 / FY16936)</name>
    <name type="common">Fission yeast</name>
    <dbReference type="NCBI Taxonomy" id="402676"/>
    <lineage>
        <taxon>Eukaryota</taxon>
        <taxon>Fungi</taxon>
        <taxon>Dikarya</taxon>
        <taxon>Ascomycota</taxon>
        <taxon>Taphrinomycotina</taxon>
        <taxon>Schizosaccharomycetes</taxon>
        <taxon>Schizosaccharomycetales</taxon>
        <taxon>Schizosaccharomycetaceae</taxon>
        <taxon>Schizosaccharomyces</taxon>
    </lineage>
</organism>
<feature type="domain" description="RRM" evidence="7">
    <location>
        <begin position="207"/>
        <end position="297"/>
    </location>
</feature>
<dbReference type="Gene3D" id="3.30.70.330">
    <property type="match status" value="2"/>
</dbReference>
<dbReference type="PROSITE" id="PS50102">
    <property type="entry name" value="RRM"/>
    <property type="match status" value="2"/>
</dbReference>
<gene>
    <name evidence="9" type="primary">tcg1</name>
    <name evidence="8" type="ORF">SJAG_04863</name>
</gene>
<feature type="compositionally biased region" description="Basic and acidic residues" evidence="6">
    <location>
        <begin position="316"/>
        <end position="328"/>
    </location>
</feature>
<feature type="compositionally biased region" description="Low complexity" evidence="6">
    <location>
        <begin position="335"/>
        <end position="374"/>
    </location>
</feature>
<feature type="compositionally biased region" description="Basic and acidic residues" evidence="6">
    <location>
        <begin position="163"/>
        <end position="181"/>
    </location>
</feature>
<feature type="compositionally biased region" description="Low complexity" evidence="6">
    <location>
        <begin position="11"/>
        <end position="25"/>
    </location>
</feature>
<sequence length="385" mass="41444">MSLEETATVSVPAEQPTTPAPAETANTVVPAGDYRVFVGRLNRGTKKADIRAHFETVGEVRKVTIPFRKIKKGTKLVPSGIAFVSFTSEETMKKAVEQLDKSQLLEREIVVQPARPVQVQPKKKNAEKEEEEGDETTPKESTETVKNEEKSKEEVSTPATAATEKDEAVNKSEEASADSEKSKKKKQQKRSPKSNKSSSKVKPLPPHSIYVSGLSPTLSNEGLKELFAAYNPTRARVAVRALPPYIIRRIKVRGEQRRGRGFGFVSFGTAEDQAKAIEEMNGKKVEDRDLVVKVAVSKNEAEEEKPAAPVPASEESSEKSVPETKPSGDADSAEETVAPTSAPAPTETEASTQEATSEKPAAATATATVEATEATNDEQAAASSA</sequence>
<reference evidence="8 10" key="1">
    <citation type="journal article" date="2011" name="Science">
        <title>Comparative functional genomics of the fission yeasts.</title>
        <authorList>
            <person name="Rhind N."/>
            <person name="Chen Z."/>
            <person name="Yassour M."/>
            <person name="Thompson D.A."/>
            <person name="Haas B.J."/>
            <person name="Habib N."/>
            <person name="Wapinski I."/>
            <person name="Roy S."/>
            <person name="Lin M.F."/>
            <person name="Heiman D.I."/>
            <person name="Young S.K."/>
            <person name="Furuya K."/>
            <person name="Guo Y."/>
            <person name="Pidoux A."/>
            <person name="Chen H.M."/>
            <person name="Robbertse B."/>
            <person name="Goldberg J.M."/>
            <person name="Aoki K."/>
            <person name="Bayne E.H."/>
            <person name="Berlin A.M."/>
            <person name="Desjardins C.A."/>
            <person name="Dobbs E."/>
            <person name="Dukaj L."/>
            <person name="Fan L."/>
            <person name="FitzGerald M.G."/>
            <person name="French C."/>
            <person name="Gujja S."/>
            <person name="Hansen K."/>
            <person name="Keifenheim D."/>
            <person name="Levin J.Z."/>
            <person name="Mosher R.A."/>
            <person name="Mueller C.A."/>
            <person name="Pfiffner J."/>
            <person name="Priest M."/>
            <person name="Russ C."/>
            <person name="Smialowska A."/>
            <person name="Swoboda P."/>
            <person name="Sykes S.M."/>
            <person name="Vaughn M."/>
            <person name="Vengrova S."/>
            <person name="Yoder R."/>
            <person name="Zeng Q."/>
            <person name="Allshire R."/>
            <person name="Baulcombe D."/>
            <person name="Birren B.W."/>
            <person name="Brown W."/>
            <person name="Ekwall K."/>
            <person name="Kellis M."/>
            <person name="Leatherwood J."/>
            <person name="Levin H."/>
            <person name="Margalit H."/>
            <person name="Martienssen R."/>
            <person name="Nieduszynski C.A."/>
            <person name="Spatafora J.W."/>
            <person name="Friedman N."/>
            <person name="Dalgaard J.Z."/>
            <person name="Baumann P."/>
            <person name="Niki H."/>
            <person name="Regev A."/>
            <person name="Nusbaum C."/>
        </authorList>
    </citation>
    <scope>NUCLEOTIDE SEQUENCE [LARGE SCALE GENOMIC DNA]</scope>
    <source>
        <strain evidence="10">yFS275 / FY16936</strain>
    </source>
</reference>
<feature type="compositionally biased region" description="Basic and acidic residues" evidence="6">
    <location>
        <begin position="136"/>
        <end position="155"/>
    </location>
</feature>
<feature type="region of interest" description="Disordered" evidence="6">
    <location>
        <begin position="296"/>
        <end position="385"/>
    </location>
</feature>
<evidence type="ECO:0000256" key="4">
    <source>
        <dbReference type="ARBA" id="ARBA00023242"/>
    </source>
</evidence>
<protein>
    <submittedName>
        <fullName evidence="8">Single-stranded telomeric binding protein Tgc1</fullName>
    </submittedName>
</protein>
<keyword evidence="4" id="KW-0539">Nucleus</keyword>
<dbReference type="GeneID" id="7050786"/>
<dbReference type="HOGENOM" id="CLU_794914_0_0_1"/>
<dbReference type="SMART" id="SM00360">
    <property type="entry name" value="RRM"/>
    <property type="match status" value="2"/>
</dbReference>
<feature type="domain" description="RRM" evidence="7">
    <location>
        <begin position="34"/>
        <end position="116"/>
    </location>
</feature>
<evidence type="ECO:0000256" key="5">
    <source>
        <dbReference type="PROSITE-ProRule" id="PRU00176"/>
    </source>
</evidence>
<dbReference type="EMBL" id="KE651167">
    <property type="protein sequence ID" value="EEB09644.1"/>
    <property type="molecule type" value="Genomic_DNA"/>
</dbReference>
<proteinExistence type="predicted"/>
<dbReference type="InterPro" id="IPR012677">
    <property type="entry name" value="Nucleotide-bd_a/b_plait_sf"/>
</dbReference>
<dbReference type="OMA" id="KRHLGFA"/>
<keyword evidence="3 5" id="KW-0694">RNA-binding</keyword>
<dbReference type="PANTHER" id="PTHR48039">
    <property type="entry name" value="RNA-BINDING MOTIF PROTEIN 14B"/>
    <property type="match status" value="1"/>
</dbReference>
<keyword evidence="10" id="KW-1185">Reference proteome</keyword>
<dbReference type="GO" id="GO:0005730">
    <property type="term" value="C:nucleolus"/>
    <property type="evidence" value="ECO:0000318"/>
    <property type="project" value="GO_Central"/>
</dbReference>
<feature type="region of interest" description="Disordered" evidence="6">
    <location>
        <begin position="1"/>
        <end position="25"/>
    </location>
</feature>
<keyword evidence="2" id="KW-0677">Repeat</keyword>
<dbReference type="eggNOG" id="KOG0118">
    <property type="taxonomic scope" value="Eukaryota"/>
</dbReference>
<evidence type="ECO:0000313" key="10">
    <source>
        <dbReference type="Proteomes" id="UP000001744"/>
    </source>
</evidence>
<evidence type="ECO:0000313" key="8">
    <source>
        <dbReference type="EMBL" id="EEB09644.1"/>
    </source>
</evidence>
<dbReference type="GO" id="GO:0003723">
    <property type="term" value="F:RNA binding"/>
    <property type="evidence" value="ECO:0007669"/>
    <property type="project" value="UniProtKB-UniRule"/>
</dbReference>
<dbReference type="STRING" id="402676.B6K7Z0"/>
<dbReference type="Pfam" id="PF00076">
    <property type="entry name" value="RRM_1"/>
    <property type="match status" value="2"/>
</dbReference>
<feature type="region of interest" description="Disordered" evidence="6">
    <location>
        <begin position="116"/>
        <end position="216"/>
    </location>
</feature>
<evidence type="ECO:0000256" key="1">
    <source>
        <dbReference type="ARBA" id="ARBA00004123"/>
    </source>
</evidence>
<dbReference type="GO" id="GO:0043047">
    <property type="term" value="F:single-stranded telomeric DNA binding"/>
    <property type="evidence" value="ECO:0007669"/>
    <property type="project" value="EnsemblFungi"/>
</dbReference>
<dbReference type="CDD" id="cd00590">
    <property type="entry name" value="RRM_SF"/>
    <property type="match status" value="2"/>
</dbReference>